<dbReference type="Gene3D" id="2.60.120.10">
    <property type="entry name" value="Jelly Rolls"/>
    <property type="match status" value="2"/>
</dbReference>
<evidence type="ECO:0000313" key="5">
    <source>
        <dbReference type="EMBL" id="CAG8550096.1"/>
    </source>
</evidence>
<dbReference type="EMBL" id="CAJVQB010001790">
    <property type="protein sequence ID" value="CAG8550096.1"/>
    <property type="molecule type" value="Genomic_DNA"/>
</dbReference>
<reference evidence="5 6" key="1">
    <citation type="submission" date="2021-06" db="EMBL/GenBank/DDBJ databases">
        <authorList>
            <person name="Kallberg Y."/>
            <person name="Tangrot J."/>
            <person name="Rosling A."/>
        </authorList>
    </citation>
    <scope>NUCLEOTIDE SEQUENCE [LARGE SCALE GENOMIC DNA]</scope>
    <source>
        <strain evidence="5 6">120-4 pot B 10/14</strain>
    </source>
</reference>
<sequence>MSSQLVVRKSEDRGYANHGWLDTHHTFSFASYYDYNFQGFGSLKVINEDIVQPTTGFGAHPHREFEIFSYIISGELQHKDSMGNIEILKAGDVQFTSAGTGITHSEYNIHPTLPVHFLQIWVKPDNPKLKPRYQTMTFSESSKTNNLIHIISPVEDHDNSTIGINTDFHMYASLLEPGHKVIHTVQGTKKPRKVYIHLASTGGKLSVNEKNTILQQGDGVFVTEVKQGDEIVFESIELRFAKHKGYKIWITF</sequence>
<dbReference type="CDD" id="cd02910">
    <property type="entry name" value="cupin_Yhhw_N"/>
    <property type="match status" value="1"/>
</dbReference>
<evidence type="ECO:0000259" key="4">
    <source>
        <dbReference type="Pfam" id="PF17954"/>
    </source>
</evidence>
<evidence type="ECO:0000259" key="3">
    <source>
        <dbReference type="Pfam" id="PF02678"/>
    </source>
</evidence>
<dbReference type="SUPFAM" id="SSF51182">
    <property type="entry name" value="RmlC-like cupins"/>
    <property type="match status" value="1"/>
</dbReference>
<feature type="domain" description="Pirin N-terminal" evidence="3">
    <location>
        <begin position="12"/>
        <end position="122"/>
    </location>
</feature>
<dbReference type="InterPro" id="IPR014710">
    <property type="entry name" value="RmlC-like_jellyroll"/>
</dbReference>
<dbReference type="Pfam" id="PF02678">
    <property type="entry name" value="Pirin"/>
    <property type="match status" value="1"/>
</dbReference>
<evidence type="ECO:0000256" key="2">
    <source>
        <dbReference type="RuleBase" id="RU003457"/>
    </source>
</evidence>
<name>A0ABN7UAK9_GIGMA</name>
<evidence type="ECO:0000313" key="6">
    <source>
        <dbReference type="Proteomes" id="UP000789901"/>
    </source>
</evidence>
<comment type="caution">
    <text evidence="5">The sequence shown here is derived from an EMBL/GenBank/DDBJ whole genome shotgun (WGS) entry which is preliminary data.</text>
</comment>
<keyword evidence="6" id="KW-1185">Reference proteome</keyword>
<comment type="similarity">
    <text evidence="1 2">Belongs to the pirin family.</text>
</comment>
<accession>A0ABN7UAK9</accession>
<organism evidence="5 6">
    <name type="scientific">Gigaspora margarita</name>
    <dbReference type="NCBI Taxonomy" id="4874"/>
    <lineage>
        <taxon>Eukaryota</taxon>
        <taxon>Fungi</taxon>
        <taxon>Fungi incertae sedis</taxon>
        <taxon>Mucoromycota</taxon>
        <taxon>Glomeromycotina</taxon>
        <taxon>Glomeromycetes</taxon>
        <taxon>Diversisporales</taxon>
        <taxon>Gigasporaceae</taxon>
        <taxon>Gigaspora</taxon>
    </lineage>
</organism>
<dbReference type="Pfam" id="PF17954">
    <property type="entry name" value="Pirin_C_2"/>
    <property type="match status" value="1"/>
</dbReference>
<dbReference type="InterPro" id="IPR012093">
    <property type="entry name" value="Pirin"/>
</dbReference>
<dbReference type="InterPro" id="IPR041602">
    <property type="entry name" value="Quercetinase_C"/>
</dbReference>
<dbReference type="PANTHER" id="PTHR43212:SF3">
    <property type="entry name" value="QUERCETIN 2,3-DIOXYGENASE"/>
    <property type="match status" value="1"/>
</dbReference>
<gene>
    <name evidence="5" type="ORF">GMARGA_LOCUS4514</name>
</gene>
<dbReference type="PANTHER" id="PTHR43212">
    <property type="entry name" value="QUERCETIN 2,3-DIOXYGENASE"/>
    <property type="match status" value="1"/>
</dbReference>
<protein>
    <submittedName>
        <fullName evidence="5">4562_t:CDS:1</fullName>
    </submittedName>
</protein>
<dbReference type="PIRSF" id="PIRSF006232">
    <property type="entry name" value="Pirin"/>
    <property type="match status" value="1"/>
</dbReference>
<dbReference type="InterPro" id="IPR003829">
    <property type="entry name" value="Pirin_N_dom"/>
</dbReference>
<dbReference type="InterPro" id="IPR011051">
    <property type="entry name" value="RmlC_Cupin_sf"/>
</dbReference>
<dbReference type="Proteomes" id="UP000789901">
    <property type="component" value="Unassembled WGS sequence"/>
</dbReference>
<proteinExistence type="inferred from homology"/>
<evidence type="ECO:0000256" key="1">
    <source>
        <dbReference type="ARBA" id="ARBA00008416"/>
    </source>
</evidence>
<feature type="domain" description="Quercetin 2,3-dioxygenase C-terminal cupin" evidence="4">
    <location>
        <begin position="155"/>
        <end position="226"/>
    </location>
</feature>